<protein>
    <submittedName>
        <fullName evidence="1">Uncharacterized protein</fullName>
    </submittedName>
</protein>
<dbReference type="AlphaFoldDB" id="A0A0M9FYA3"/>
<organism evidence="1 2">
    <name type="scientific">Leptomonas pyrrhocoris</name>
    <name type="common">Firebug parasite</name>
    <dbReference type="NCBI Taxonomy" id="157538"/>
    <lineage>
        <taxon>Eukaryota</taxon>
        <taxon>Discoba</taxon>
        <taxon>Euglenozoa</taxon>
        <taxon>Kinetoplastea</taxon>
        <taxon>Metakinetoplastina</taxon>
        <taxon>Trypanosomatida</taxon>
        <taxon>Trypanosomatidae</taxon>
        <taxon>Leishmaniinae</taxon>
        <taxon>Leptomonas</taxon>
    </lineage>
</organism>
<comment type="caution">
    <text evidence="1">The sequence shown here is derived from an EMBL/GenBank/DDBJ whole genome shotgun (WGS) entry which is preliminary data.</text>
</comment>
<name>A0A0M9FYA3_LEPPY</name>
<evidence type="ECO:0000313" key="2">
    <source>
        <dbReference type="Proteomes" id="UP000037923"/>
    </source>
</evidence>
<proteinExistence type="predicted"/>
<evidence type="ECO:0000313" key="1">
    <source>
        <dbReference type="EMBL" id="KPA78356.1"/>
    </source>
</evidence>
<accession>A0A0M9FYA3</accession>
<dbReference type="RefSeq" id="XP_015656795.1">
    <property type="nucleotide sequence ID" value="XM_015804817.1"/>
</dbReference>
<dbReference type="EMBL" id="LGTL01000014">
    <property type="protein sequence ID" value="KPA78356.1"/>
    <property type="molecule type" value="Genomic_DNA"/>
</dbReference>
<sequence length="190" mass="21130">MHSHTHTHTHLHPHPHKRKSLRLCVSCQGSLVGRCPHSPHINGFIDSPCMRPQLFGLFTTTLLSSLFSDDGWLGGLCVLVCVGCALMRQGTLFTAMTEATEWYTARAREGGPNEDRLLLWFGSAMGLRLRSPGRTRSSFVDAFLVSGGFRDDTMQRDRSLESSHAAGWPHGTPRRWKTSKLALSLSLSLF</sequence>
<dbReference type="GeneID" id="26906769"/>
<dbReference type="Proteomes" id="UP000037923">
    <property type="component" value="Unassembled WGS sequence"/>
</dbReference>
<keyword evidence="2" id="KW-1185">Reference proteome</keyword>
<dbReference type="VEuPathDB" id="TriTrypDB:LpyrH10_14_1950"/>
<reference evidence="1 2" key="1">
    <citation type="submission" date="2015-07" db="EMBL/GenBank/DDBJ databases">
        <title>High-quality genome of monoxenous trypanosomatid Leptomonas pyrrhocoris.</title>
        <authorList>
            <person name="Flegontov P."/>
            <person name="Butenko A."/>
            <person name="Firsov S."/>
            <person name="Vlcek C."/>
            <person name="Logacheva M.D."/>
            <person name="Field M."/>
            <person name="Filatov D."/>
            <person name="Flegontova O."/>
            <person name="Gerasimov E."/>
            <person name="Jackson A.P."/>
            <person name="Kelly S."/>
            <person name="Opperdoes F."/>
            <person name="O'Reilly A."/>
            <person name="Votypka J."/>
            <person name="Yurchenko V."/>
            <person name="Lukes J."/>
        </authorList>
    </citation>
    <scope>NUCLEOTIDE SEQUENCE [LARGE SCALE GENOMIC DNA]</scope>
    <source>
        <strain evidence="1">H10</strain>
    </source>
</reference>
<gene>
    <name evidence="1" type="ORF">ABB37_06480</name>
</gene>